<reference evidence="2" key="1">
    <citation type="submission" date="2017-03" db="EMBL/GenBank/DDBJ databases">
        <title>Phytopthora megakarya and P. palmivora, two closely related causual agents of cacao black pod achieved similar genome size and gene model numbers by different mechanisms.</title>
        <authorList>
            <person name="Ali S."/>
            <person name="Shao J."/>
            <person name="Larry D.J."/>
            <person name="Kronmiller B."/>
            <person name="Shen D."/>
            <person name="Strem M.D."/>
            <person name="Melnick R.L."/>
            <person name="Guiltinan M.J."/>
            <person name="Tyler B.M."/>
            <person name="Meinhardt L.W."/>
            <person name="Bailey B.A."/>
        </authorList>
    </citation>
    <scope>NUCLEOTIDE SEQUENCE [LARGE SCALE GENOMIC DNA]</scope>
    <source>
        <strain evidence="2">zdho120</strain>
    </source>
</reference>
<proteinExistence type="predicted"/>
<protein>
    <submittedName>
        <fullName evidence="1">Transposase</fullName>
    </submittedName>
</protein>
<gene>
    <name evidence="1" type="ORF">PHMEG_00028084</name>
</gene>
<accession>A0A225V439</accession>
<dbReference type="AlphaFoldDB" id="A0A225V439"/>
<dbReference type="EMBL" id="NBNE01007421">
    <property type="protein sequence ID" value="OWZ00676.1"/>
    <property type="molecule type" value="Genomic_DNA"/>
</dbReference>
<name>A0A225V439_9STRA</name>
<dbReference type="Proteomes" id="UP000198211">
    <property type="component" value="Unassembled WGS sequence"/>
</dbReference>
<evidence type="ECO:0000313" key="2">
    <source>
        <dbReference type="Proteomes" id="UP000198211"/>
    </source>
</evidence>
<evidence type="ECO:0000313" key="1">
    <source>
        <dbReference type="EMBL" id="OWZ00676.1"/>
    </source>
</evidence>
<organism evidence="1 2">
    <name type="scientific">Phytophthora megakarya</name>
    <dbReference type="NCBI Taxonomy" id="4795"/>
    <lineage>
        <taxon>Eukaryota</taxon>
        <taxon>Sar</taxon>
        <taxon>Stramenopiles</taxon>
        <taxon>Oomycota</taxon>
        <taxon>Peronosporomycetes</taxon>
        <taxon>Peronosporales</taxon>
        <taxon>Peronosporaceae</taxon>
        <taxon>Phytophthora</taxon>
    </lineage>
</organism>
<dbReference type="OrthoDB" id="104479at2759"/>
<comment type="caution">
    <text evidence="1">The sequence shown here is derived from an EMBL/GenBank/DDBJ whole genome shotgun (WGS) entry which is preliminary data.</text>
</comment>
<sequence length="163" mass="18128">MRLTLPVTDRGLVACGRARRRPTSSFPRQNLHIQGGVSALVGVILLRTHEGSITKDENARFVADLFVAAQRTDEYRELPPTNKIVIMTDNAPAPSRVEDLARQLLVSDGIMNGNRLSKMRAYMATKKQEFLVRGDFDTYTAHRLAIMKEAVGVAVPAITRRLV</sequence>
<keyword evidence="2" id="KW-1185">Reference proteome</keyword>